<keyword evidence="2" id="KW-0732">Signal</keyword>
<accession>A0A679IRH9</accession>
<dbReference type="InterPro" id="IPR029039">
    <property type="entry name" value="Flavoprotein-like_sf"/>
</dbReference>
<dbReference type="AlphaFoldDB" id="A0A679IRH9"/>
<keyword evidence="5" id="KW-1185">Reference proteome</keyword>
<proteinExistence type="predicted"/>
<dbReference type="PANTHER" id="PTHR39201:SF1">
    <property type="entry name" value="FLAVODOXIN-LIKE DOMAIN-CONTAINING PROTEIN"/>
    <property type="match status" value="1"/>
</dbReference>
<evidence type="ECO:0000313" key="4">
    <source>
        <dbReference type="EMBL" id="BCA85927.1"/>
    </source>
</evidence>
<name>A0A679IRH9_9ENTE</name>
<evidence type="ECO:0000259" key="3">
    <source>
        <dbReference type="Pfam" id="PF12682"/>
    </source>
</evidence>
<feature type="chain" id="PRO_5038874239" evidence="2">
    <location>
        <begin position="24"/>
        <end position="233"/>
    </location>
</feature>
<reference evidence="4 5" key="1">
    <citation type="submission" date="2020-02" db="EMBL/GenBank/DDBJ databases">
        <title>Characterization of vanA genotype vancomycin-resistant Enterococcus saigonensis VE80.</title>
        <authorList>
            <person name="Harada T."/>
            <person name="Motooka D."/>
            <person name="Nakamura S."/>
            <person name="Yamamoto Y."/>
            <person name="Kawahara R."/>
            <person name="Kawatsu K."/>
        </authorList>
    </citation>
    <scope>NUCLEOTIDE SEQUENCE [LARGE SCALE GENOMIC DNA]</scope>
    <source>
        <strain evidence="4 5">VE80</strain>
    </source>
</reference>
<feature type="compositionally biased region" description="Polar residues" evidence="1">
    <location>
        <begin position="36"/>
        <end position="48"/>
    </location>
</feature>
<feature type="signal peptide" evidence="2">
    <location>
        <begin position="1"/>
        <end position="23"/>
    </location>
</feature>
<sequence length="233" mass="25485">MKKKIWIISTCLTAMFLMSACSSDEQEGSASAPDENISTTTESGNSNINSIQTSGNVLVAYFSVPETAGVDAVSRASRVVEDGEVIGNTQFVAQTIQQETNGDIFRIETVQEYPGDHDELVDFGENELAEEARPELSSQIENLDKYDTIFLGYPIWAGDLPMPLYTLLESTDFTDKTIIPFSTHGGSGFSNTIDILEQLQPNATIIKDGITISRDSVPDSRDEIVNWVSNLSL</sequence>
<dbReference type="KEGG" id="esg:EsVE80_14500"/>
<evidence type="ECO:0000256" key="1">
    <source>
        <dbReference type="SAM" id="MobiDB-lite"/>
    </source>
</evidence>
<dbReference type="PANTHER" id="PTHR39201">
    <property type="entry name" value="EXPORTED PROTEIN-RELATED"/>
    <property type="match status" value="1"/>
</dbReference>
<feature type="domain" description="Flavodoxin-like" evidence="3">
    <location>
        <begin position="87"/>
        <end position="230"/>
    </location>
</feature>
<dbReference type="Proteomes" id="UP000502998">
    <property type="component" value="Chromosome"/>
</dbReference>
<dbReference type="GO" id="GO:0010181">
    <property type="term" value="F:FMN binding"/>
    <property type="evidence" value="ECO:0007669"/>
    <property type="project" value="InterPro"/>
</dbReference>
<feature type="region of interest" description="Disordered" evidence="1">
    <location>
        <begin position="25"/>
        <end position="48"/>
    </location>
</feature>
<dbReference type="Gene3D" id="3.40.50.360">
    <property type="match status" value="1"/>
</dbReference>
<gene>
    <name evidence="4" type="ORF">EsVE80_14500</name>
</gene>
<evidence type="ECO:0000313" key="5">
    <source>
        <dbReference type="Proteomes" id="UP000502998"/>
    </source>
</evidence>
<protein>
    <submittedName>
        <fullName evidence="4">Flavodoxin</fullName>
    </submittedName>
</protein>
<dbReference type="InterPro" id="IPR008254">
    <property type="entry name" value="Flavodoxin/NO_synth"/>
</dbReference>
<dbReference type="Pfam" id="PF12682">
    <property type="entry name" value="Flavodoxin_4"/>
    <property type="match status" value="1"/>
</dbReference>
<dbReference type="GO" id="GO:0016651">
    <property type="term" value="F:oxidoreductase activity, acting on NAD(P)H"/>
    <property type="evidence" value="ECO:0007669"/>
    <property type="project" value="UniProtKB-ARBA"/>
</dbReference>
<dbReference type="EMBL" id="AP022822">
    <property type="protein sequence ID" value="BCA85927.1"/>
    <property type="molecule type" value="Genomic_DNA"/>
</dbReference>
<evidence type="ECO:0000256" key="2">
    <source>
        <dbReference type="SAM" id="SignalP"/>
    </source>
</evidence>
<organism evidence="4 5">
    <name type="scientific">Enterococcus saigonensis</name>
    <dbReference type="NCBI Taxonomy" id="1805431"/>
    <lineage>
        <taxon>Bacteria</taxon>
        <taxon>Bacillati</taxon>
        <taxon>Bacillota</taxon>
        <taxon>Bacilli</taxon>
        <taxon>Lactobacillales</taxon>
        <taxon>Enterococcaceae</taxon>
        <taxon>Enterococcus</taxon>
    </lineage>
</organism>
<dbReference type="NCBIfam" id="NF005389">
    <property type="entry name" value="PRK06934.1"/>
    <property type="match status" value="1"/>
</dbReference>
<dbReference type="PROSITE" id="PS51257">
    <property type="entry name" value="PROKAR_LIPOPROTEIN"/>
    <property type="match status" value="1"/>
</dbReference>
<dbReference type="SUPFAM" id="SSF52218">
    <property type="entry name" value="Flavoproteins"/>
    <property type="match status" value="1"/>
</dbReference>